<evidence type="ECO:0000259" key="14">
    <source>
        <dbReference type="Pfam" id="PF20260"/>
    </source>
</evidence>
<dbReference type="PANTHER" id="PTHR30027">
    <property type="entry name" value="RIBOSOMAL RNA SMALL SUBUNIT METHYLTRANSFERASE E"/>
    <property type="match status" value="1"/>
</dbReference>
<evidence type="ECO:0000256" key="3">
    <source>
        <dbReference type="ARBA" id="ARBA00012328"/>
    </source>
</evidence>
<proteinExistence type="inferred from homology"/>
<evidence type="ECO:0000313" key="16">
    <source>
        <dbReference type="Proteomes" id="UP001364472"/>
    </source>
</evidence>
<dbReference type="Pfam" id="PF20260">
    <property type="entry name" value="PUA_4"/>
    <property type="match status" value="1"/>
</dbReference>
<evidence type="ECO:0000256" key="12">
    <source>
        <dbReference type="PIRNR" id="PIRNR015601"/>
    </source>
</evidence>
<dbReference type="InterPro" id="IPR046886">
    <property type="entry name" value="RsmE_MTase_dom"/>
</dbReference>
<name>A0AAW9R3A9_9GAMM</name>
<evidence type="ECO:0000256" key="4">
    <source>
        <dbReference type="ARBA" id="ARBA00013673"/>
    </source>
</evidence>
<dbReference type="SUPFAM" id="SSF88697">
    <property type="entry name" value="PUA domain-like"/>
    <property type="match status" value="1"/>
</dbReference>
<sequence>MRLTRCFIDAPLSPGAILALPDTAAAHLTRALRLGPGARFALFNGDGHDYEAELAQVDRRGASAEVIAARRVDSESPLTLVLAQAVARGEKMDFVLQKAAELGAAGIVPLVTERTEVRLDAERGEKRRAHWQGILAAACEQCGRARLPALGPVATLANWLVGAPAPGLDARSDSPDQRLPLFYLDPDAETTLRDLPEAARAGACFVIGPEGGLGERDLALLRASGAIGIRLGPRVLRTETAGLALLAAMQALYGDF</sequence>
<evidence type="ECO:0000256" key="2">
    <source>
        <dbReference type="ARBA" id="ARBA00005528"/>
    </source>
</evidence>
<evidence type="ECO:0000256" key="10">
    <source>
        <dbReference type="ARBA" id="ARBA00025699"/>
    </source>
</evidence>
<evidence type="ECO:0000259" key="13">
    <source>
        <dbReference type="Pfam" id="PF04452"/>
    </source>
</evidence>
<dbReference type="GO" id="GO:0070042">
    <property type="term" value="F:rRNA (uridine-N3-)-methyltransferase activity"/>
    <property type="evidence" value="ECO:0007669"/>
    <property type="project" value="TreeGrafter"/>
</dbReference>
<comment type="catalytic activity">
    <reaction evidence="11 12">
        <text>uridine(1498) in 16S rRNA + S-adenosyl-L-methionine = N(3)-methyluridine(1498) in 16S rRNA + S-adenosyl-L-homocysteine + H(+)</text>
        <dbReference type="Rhea" id="RHEA:42920"/>
        <dbReference type="Rhea" id="RHEA-COMP:10283"/>
        <dbReference type="Rhea" id="RHEA-COMP:10284"/>
        <dbReference type="ChEBI" id="CHEBI:15378"/>
        <dbReference type="ChEBI" id="CHEBI:57856"/>
        <dbReference type="ChEBI" id="CHEBI:59789"/>
        <dbReference type="ChEBI" id="CHEBI:65315"/>
        <dbReference type="ChEBI" id="CHEBI:74502"/>
        <dbReference type="EC" id="2.1.1.193"/>
    </reaction>
</comment>
<evidence type="ECO:0000256" key="7">
    <source>
        <dbReference type="ARBA" id="ARBA00022603"/>
    </source>
</evidence>
<evidence type="ECO:0000256" key="11">
    <source>
        <dbReference type="ARBA" id="ARBA00047944"/>
    </source>
</evidence>
<dbReference type="InterPro" id="IPR029028">
    <property type="entry name" value="Alpha/beta_knot_MTases"/>
</dbReference>
<dbReference type="AlphaFoldDB" id="A0AAW9R3A9"/>
<keyword evidence="16" id="KW-1185">Reference proteome</keyword>
<dbReference type="EC" id="2.1.1.193" evidence="3 12"/>
<feature type="domain" description="Ribosomal RNA small subunit methyltransferase E PUA-like" evidence="14">
    <location>
        <begin position="20"/>
        <end position="66"/>
    </location>
</feature>
<dbReference type="RefSeq" id="WP_337334180.1">
    <property type="nucleotide sequence ID" value="NZ_JBBDHC010000002.1"/>
</dbReference>
<dbReference type="NCBIfam" id="TIGR00046">
    <property type="entry name" value="RsmE family RNA methyltransferase"/>
    <property type="match status" value="1"/>
</dbReference>
<dbReference type="InterPro" id="IPR046887">
    <property type="entry name" value="RsmE_PUA-like"/>
</dbReference>
<evidence type="ECO:0000256" key="8">
    <source>
        <dbReference type="ARBA" id="ARBA00022679"/>
    </source>
</evidence>
<dbReference type="GO" id="GO:0070475">
    <property type="term" value="P:rRNA base methylation"/>
    <property type="evidence" value="ECO:0007669"/>
    <property type="project" value="TreeGrafter"/>
</dbReference>
<dbReference type="Gene3D" id="3.40.1280.10">
    <property type="match status" value="1"/>
</dbReference>
<dbReference type="SUPFAM" id="SSF75217">
    <property type="entry name" value="alpha/beta knot"/>
    <property type="match status" value="1"/>
</dbReference>
<protein>
    <recommendedName>
        <fullName evidence="4 12">Ribosomal RNA small subunit methyltransferase E</fullName>
        <ecNumber evidence="3 12">2.1.1.193</ecNumber>
    </recommendedName>
</protein>
<dbReference type="PANTHER" id="PTHR30027:SF3">
    <property type="entry name" value="16S RRNA (URACIL(1498)-N(3))-METHYLTRANSFERASE"/>
    <property type="match status" value="1"/>
</dbReference>
<feature type="domain" description="Ribosomal RNA small subunit methyltransferase E methyltransferase" evidence="13">
    <location>
        <begin position="75"/>
        <end position="250"/>
    </location>
</feature>
<dbReference type="InterPro" id="IPR006700">
    <property type="entry name" value="RsmE"/>
</dbReference>
<accession>A0AAW9R3A9</accession>
<keyword evidence="8 12" id="KW-0808">Transferase</keyword>
<dbReference type="Pfam" id="PF04452">
    <property type="entry name" value="Methyltrans_RNA"/>
    <property type="match status" value="1"/>
</dbReference>
<evidence type="ECO:0000256" key="1">
    <source>
        <dbReference type="ARBA" id="ARBA00004496"/>
    </source>
</evidence>
<dbReference type="InterPro" id="IPR029026">
    <property type="entry name" value="tRNA_m1G_MTases_N"/>
</dbReference>
<comment type="similarity">
    <text evidence="2 12">Belongs to the RNA methyltransferase RsmE family.</text>
</comment>
<reference evidence="15 16" key="1">
    <citation type="journal article" date="2016" name="Antonie Van Leeuwenhoek">
        <title>Denitratimonas tolerans gen. nov., sp. nov., a denitrifying bacterium isolated from a bioreactor for tannery wastewater treatment.</title>
        <authorList>
            <person name="Han S.I."/>
            <person name="Kim J.O."/>
            <person name="Lee Y.R."/>
            <person name="Ekpeghere K.I."/>
            <person name="Koh S.C."/>
            <person name="Whang K.S."/>
        </authorList>
    </citation>
    <scope>NUCLEOTIDE SEQUENCE [LARGE SCALE GENOMIC DNA]</scope>
    <source>
        <strain evidence="15 16">KACC 17565</strain>
    </source>
</reference>
<evidence type="ECO:0000313" key="15">
    <source>
        <dbReference type="EMBL" id="MEJ1248464.1"/>
    </source>
</evidence>
<comment type="function">
    <text evidence="10 12">Specifically methylates the N3 position of the uracil ring of uridine 1498 (m3U1498) in 16S rRNA. Acts on the fully assembled 30S ribosomal subunit.</text>
</comment>
<keyword evidence="6 12" id="KW-0698">rRNA processing</keyword>
<dbReference type="PIRSF" id="PIRSF015601">
    <property type="entry name" value="MTase_slr0722"/>
    <property type="match status" value="1"/>
</dbReference>
<keyword evidence="5 12" id="KW-0963">Cytoplasm</keyword>
<keyword evidence="9 12" id="KW-0949">S-adenosyl-L-methionine</keyword>
<comment type="subcellular location">
    <subcellularLocation>
        <location evidence="1 12">Cytoplasm</location>
    </subcellularLocation>
</comment>
<keyword evidence="7 12" id="KW-0489">Methyltransferase</keyword>
<evidence type="ECO:0000256" key="6">
    <source>
        <dbReference type="ARBA" id="ARBA00022552"/>
    </source>
</evidence>
<dbReference type="InterPro" id="IPR015947">
    <property type="entry name" value="PUA-like_sf"/>
</dbReference>
<gene>
    <name evidence="15" type="ORF">WB794_02060</name>
</gene>
<organism evidence="15 16">
    <name type="scientific">Denitratimonas tolerans</name>
    <dbReference type="NCBI Taxonomy" id="1338420"/>
    <lineage>
        <taxon>Bacteria</taxon>
        <taxon>Pseudomonadati</taxon>
        <taxon>Pseudomonadota</taxon>
        <taxon>Gammaproteobacteria</taxon>
        <taxon>Lysobacterales</taxon>
        <taxon>Lysobacteraceae</taxon>
        <taxon>Denitratimonas</taxon>
    </lineage>
</organism>
<evidence type="ECO:0000256" key="5">
    <source>
        <dbReference type="ARBA" id="ARBA00022490"/>
    </source>
</evidence>
<comment type="caution">
    <text evidence="15">The sequence shown here is derived from an EMBL/GenBank/DDBJ whole genome shotgun (WGS) entry which is preliminary data.</text>
</comment>
<evidence type="ECO:0000256" key="9">
    <source>
        <dbReference type="ARBA" id="ARBA00022691"/>
    </source>
</evidence>
<dbReference type="NCBIfam" id="NF008692">
    <property type="entry name" value="PRK11713.1-5"/>
    <property type="match status" value="1"/>
</dbReference>
<dbReference type="EMBL" id="JBBDHC010000002">
    <property type="protein sequence ID" value="MEJ1248464.1"/>
    <property type="molecule type" value="Genomic_DNA"/>
</dbReference>
<dbReference type="Proteomes" id="UP001364472">
    <property type="component" value="Unassembled WGS sequence"/>
</dbReference>
<dbReference type="CDD" id="cd18084">
    <property type="entry name" value="RsmE-like"/>
    <property type="match status" value="1"/>
</dbReference>
<dbReference type="GO" id="GO:0005737">
    <property type="term" value="C:cytoplasm"/>
    <property type="evidence" value="ECO:0007669"/>
    <property type="project" value="UniProtKB-SubCell"/>
</dbReference>